<gene>
    <name evidence="4" type="ORF">KA717_22230</name>
</gene>
<proteinExistence type="predicted"/>
<evidence type="ECO:0000259" key="2">
    <source>
        <dbReference type="Pfam" id="PF10088"/>
    </source>
</evidence>
<keyword evidence="1" id="KW-0175">Coiled coil</keyword>
<dbReference type="GO" id="GO:0006302">
    <property type="term" value="P:double-strand break repair"/>
    <property type="evidence" value="ECO:0007669"/>
    <property type="project" value="InterPro"/>
</dbReference>
<dbReference type="Gene3D" id="3.40.50.300">
    <property type="entry name" value="P-loop containing nucleotide triphosphate hydrolases"/>
    <property type="match status" value="1"/>
</dbReference>
<name>A0A977KS92_9CYAN</name>
<dbReference type="SUPFAM" id="SSF52540">
    <property type="entry name" value="P-loop containing nucleoside triphosphate hydrolases"/>
    <property type="match status" value="1"/>
</dbReference>
<feature type="domain" description="Rad50/SbcC-type AAA" evidence="3">
    <location>
        <begin position="14"/>
        <end position="272"/>
    </location>
</feature>
<protein>
    <submittedName>
        <fullName evidence="4">DUF2326 domain-containing protein</fullName>
    </submittedName>
</protein>
<sequence length="584" mass="67467">MINSVFANKDSFKTVYFTPGLNVVLADRTETSSVRDSRNGVGKSTLIEIIHFCLGANPNKKAGFTVSSLRGWSFGLNLTLRDQETVVVRGIDDPSKVIIQRGDVSEWPVRASVEDGETIFRIDDWKTVLGFLVFNLSISEERKFVPTFRSLISYFIRPGKDSFSTPFEFFPKQSAWMKQVYNTFLLGLAWEDARDWQQLQEEEKLLDSLKQLKNSNNTGVVTRIFGSLGDLEATKIRLEQELSRKGNALGNFRVHPQYEELQQEVNKLTNQIHEITNENLFNRQLLTFYKSSIEQEQEPSPNELIRLYESVGIELPGLVVRRLEDVKIFHNQIIKNRRKFLSNEVDRLERTIIDLDRMIHFKTNQRADRLQILQTHGALDEYTRLQELYLETRSNLNDINRRIEELRKVEEGKIALRIKKELLKQKTRRDYEERHVQAERAITLFNENSQALYDAPGTLAIDLDRNGFQFKVDIPRGQSEGISKMKIFCYDLMLAQLWSQRVPSPNILIHDSTIFDGVDERQIALAIELAAKESQKLGFTYICMFNSDMIPNGEFSPEFDFNSFVKCTLTDNDDGNLLGINFST</sequence>
<dbReference type="Pfam" id="PF10088">
    <property type="entry name" value="DUF2326"/>
    <property type="match status" value="1"/>
</dbReference>
<dbReference type="GO" id="GO:0016887">
    <property type="term" value="F:ATP hydrolysis activity"/>
    <property type="evidence" value="ECO:0007669"/>
    <property type="project" value="InterPro"/>
</dbReference>
<reference evidence="4" key="1">
    <citation type="submission" date="2021-04" db="EMBL/GenBank/DDBJ databases">
        <title>Genome sequence of Woronichinia naegeliana from Washington state freshwater lake bloom.</title>
        <authorList>
            <person name="Dreher T.W."/>
        </authorList>
    </citation>
    <scope>NUCLEOTIDE SEQUENCE</scope>
    <source>
        <strain evidence="4">WA131</strain>
    </source>
</reference>
<evidence type="ECO:0000259" key="3">
    <source>
        <dbReference type="Pfam" id="PF13476"/>
    </source>
</evidence>
<feature type="domain" description="DUF2326" evidence="2">
    <location>
        <begin position="449"/>
        <end position="582"/>
    </location>
</feature>
<evidence type="ECO:0000313" key="4">
    <source>
        <dbReference type="EMBL" id="UXE58732.1"/>
    </source>
</evidence>
<dbReference type="EMBL" id="CP073041">
    <property type="protein sequence ID" value="UXE58732.1"/>
    <property type="molecule type" value="Genomic_DNA"/>
</dbReference>
<dbReference type="InterPro" id="IPR027417">
    <property type="entry name" value="P-loop_NTPase"/>
</dbReference>
<dbReference type="AlphaFoldDB" id="A0A977KS92"/>
<feature type="coiled-coil region" evidence="1">
    <location>
        <begin position="389"/>
        <end position="448"/>
    </location>
</feature>
<dbReference type="Pfam" id="PF13476">
    <property type="entry name" value="AAA_23"/>
    <property type="match status" value="1"/>
</dbReference>
<dbReference type="KEGG" id="wna:KA717_22230"/>
<feature type="coiled-coil region" evidence="1">
    <location>
        <begin position="331"/>
        <end position="358"/>
    </location>
</feature>
<accession>A0A977KS92</accession>
<evidence type="ECO:0000256" key="1">
    <source>
        <dbReference type="SAM" id="Coils"/>
    </source>
</evidence>
<dbReference type="Proteomes" id="UP001065613">
    <property type="component" value="Chromosome"/>
</dbReference>
<dbReference type="InterPro" id="IPR038729">
    <property type="entry name" value="Rad50/SbcC_AAA"/>
</dbReference>
<dbReference type="InterPro" id="IPR018760">
    <property type="entry name" value="DUF2326"/>
</dbReference>
<organism evidence="4">
    <name type="scientific">Woronichinia naegeliana WA131</name>
    <dbReference type="NCBI Taxonomy" id="2824559"/>
    <lineage>
        <taxon>Bacteria</taxon>
        <taxon>Bacillati</taxon>
        <taxon>Cyanobacteriota</taxon>
        <taxon>Cyanophyceae</taxon>
        <taxon>Synechococcales</taxon>
        <taxon>Coelosphaeriaceae</taxon>
        <taxon>Woronichinia</taxon>
    </lineage>
</organism>